<accession>A0AAD5XDZ6</accession>
<name>A0AAD5XDZ6_9FUNG</name>
<dbReference type="PANTHER" id="PTHR23117:SF13">
    <property type="entry name" value="GUANYLATE KINASE"/>
    <property type="match status" value="1"/>
</dbReference>
<evidence type="ECO:0000256" key="2">
    <source>
        <dbReference type="ARBA" id="ARBA00022679"/>
    </source>
</evidence>
<dbReference type="GO" id="GO:0004385">
    <property type="term" value="F:GMP kinase activity"/>
    <property type="evidence" value="ECO:0007669"/>
    <property type="project" value="TreeGrafter"/>
</dbReference>
<dbReference type="InterPro" id="IPR027417">
    <property type="entry name" value="P-loop_NTPase"/>
</dbReference>
<dbReference type="SUPFAM" id="SSF52540">
    <property type="entry name" value="P-loop containing nucleoside triphosphate hydrolases"/>
    <property type="match status" value="1"/>
</dbReference>
<dbReference type="PROSITE" id="PS50052">
    <property type="entry name" value="GUANYLATE_KINASE_2"/>
    <property type="match status" value="1"/>
</dbReference>
<feature type="compositionally biased region" description="Polar residues" evidence="4">
    <location>
        <begin position="101"/>
        <end position="113"/>
    </location>
</feature>
<dbReference type="Proteomes" id="UP001211907">
    <property type="component" value="Unassembled WGS sequence"/>
</dbReference>
<dbReference type="EMBL" id="JADGJH010002108">
    <property type="protein sequence ID" value="KAJ3103393.1"/>
    <property type="molecule type" value="Genomic_DNA"/>
</dbReference>
<sequence length="637" mass="70452">MFAKKKKAKKNINALVLASVAAGSIIFPGLINAISSLRLAETKGKTEISKNQASASLVKNRAQSLGALEFQKQQQEQQVKSSSSTLYDEIAPAVSNIRGANFSSDSINSNGTASRFPKSHFHPGIHQIAPQPQQLSLKKSVNFSFSSNNNTIIQSENTATQDIAEEDWDAEFQAQSNSNDNNNNNSEATTGSSSTNISKETDHANPPLPPFRRKPPTQQQYVARAGGPHHQRRVVSAPSVTQTRFLEGDSALFGSSGSGGLVDALWDDNDDDEEFLVASVKQKVVSRREKDLERSVSANVGLESWDDDFLEDSSGGCRWKENEGIKIPNFVGEVQESLKIEAENFRKFSLHIEDLKLIYMDAIDISFGLEFSCPEQILNLTPKYQKMLDTAKVLIHLGDFDENKEEQMLSDDFHLSILSELLGDFCGNSAEIRALALSKHKMLFAGEYVPILIKNIGTVKQQLNQYLLDMRVISREHIPREDQELEKLMAKNTTSVVTREQMEKEIAAGLFIESAQFSGNYYGTSYRAIQDVLAANKSPILDIDMQGVKILQNQLAKGEVRLSAKPLFIFLAPPSVEELEKRLTGRGTETKESLAARLAAAKAELVWGLGGNNGLDYTIINDDFEVAYTKLKKILVE</sequence>
<evidence type="ECO:0000256" key="1">
    <source>
        <dbReference type="ARBA" id="ARBA00005790"/>
    </source>
</evidence>
<evidence type="ECO:0000313" key="6">
    <source>
        <dbReference type="EMBL" id="KAJ3103393.1"/>
    </source>
</evidence>
<feature type="domain" description="Guanylate kinase-like" evidence="5">
    <location>
        <begin position="447"/>
        <end position="636"/>
    </location>
</feature>
<dbReference type="Gene3D" id="3.40.50.300">
    <property type="entry name" value="P-loop containing nucleotide triphosphate hydrolases"/>
    <property type="match status" value="1"/>
</dbReference>
<keyword evidence="3" id="KW-0418">Kinase</keyword>
<evidence type="ECO:0000259" key="5">
    <source>
        <dbReference type="PROSITE" id="PS50052"/>
    </source>
</evidence>
<keyword evidence="7" id="KW-1185">Reference proteome</keyword>
<dbReference type="PANTHER" id="PTHR23117">
    <property type="entry name" value="GUANYLATE KINASE-RELATED"/>
    <property type="match status" value="1"/>
</dbReference>
<evidence type="ECO:0000256" key="4">
    <source>
        <dbReference type="SAM" id="MobiDB-lite"/>
    </source>
</evidence>
<feature type="compositionally biased region" description="Low complexity" evidence="4">
    <location>
        <begin position="176"/>
        <end position="196"/>
    </location>
</feature>
<reference evidence="6" key="1">
    <citation type="submission" date="2020-05" db="EMBL/GenBank/DDBJ databases">
        <title>Phylogenomic resolution of chytrid fungi.</title>
        <authorList>
            <person name="Stajich J.E."/>
            <person name="Amses K."/>
            <person name="Simmons R."/>
            <person name="Seto K."/>
            <person name="Myers J."/>
            <person name="Bonds A."/>
            <person name="Quandt C.A."/>
            <person name="Barry K."/>
            <person name="Liu P."/>
            <person name="Grigoriev I."/>
            <person name="Longcore J.E."/>
            <person name="James T.Y."/>
        </authorList>
    </citation>
    <scope>NUCLEOTIDE SEQUENCE</scope>
    <source>
        <strain evidence="6">JEL0513</strain>
    </source>
</reference>
<protein>
    <recommendedName>
        <fullName evidence="5">Guanylate kinase-like domain-containing protein</fullName>
    </recommendedName>
</protein>
<organism evidence="6 7">
    <name type="scientific">Physocladia obscura</name>
    <dbReference type="NCBI Taxonomy" id="109957"/>
    <lineage>
        <taxon>Eukaryota</taxon>
        <taxon>Fungi</taxon>
        <taxon>Fungi incertae sedis</taxon>
        <taxon>Chytridiomycota</taxon>
        <taxon>Chytridiomycota incertae sedis</taxon>
        <taxon>Chytridiomycetes</taxon>
        <taxon>Chytridiales</taxon>
        <taxon>Chytriomycetaceae</taxon>
        <taxon>Physocladia</taxon>
    </lineage>
</organism>
<dbReference type="SMART" id="SM00072">
    <property type="entry name" value="GuKc"/>
    <property type="match status" value="1"/>
</dbReference>
<gene>
    <name evidence="6" type="ORF">HK100_004209</name>
</gene>
<dbReference type="InterPro" id="IPR008145">
    <property type="entry name" value="GK/Ca_channel_bsu"/>
</dbReference>
<dbReference type="AlphaFoldDB" id="A0AAD5XDZ6"/>
<dbReference type="Pfam" id="PF00625">
    <property type="entry name" value="Guanylate_kin"/>
    <property type="match status" value="1"/>
</dbReference>
<proteinExistence type="inferred from homology"/>
<comment type="caution">
    <text evidence="6">The sequence shown here is derived from an EMBL/GenBank/DDBJ whole genome shotgun (WGS) entry which is preliminary data.</text>
</comment>
<evidence type="ECO:0000256" key="3">
    <source>
        <dbReference type="ARBA" id="ARBA00022777"/>
    </source>
</evidence>
<keyword evidence="2" id="KW-0808">Transferase</keyword>
<dbReference type="InterPro" id="IPR008144">
    <property type="entry name" value="Guanylate_kin-like_dom"/>
</dbReference>
<comment type="similarity">
    <text evidence="1">Belongs to the guanylate kinase family.</text>
</comment>
<evidence type="ECO:0000313" key="7">
    <source>
        <dbReference type="Proteomes" id="UP001211907"/>
    </source>
</evidence>
<dbReference type="GO" id="GO:0005829">
    <property type="term" value="C:cytosol"/>
    <property type="evidence" value="ECO:0007669"/>
    <property type="project" value="TreeGrafter"/>
</dbReference>
<feature type="region of interest" description="Disordered" evidence="4">
    <location>
        <begin position="101"/>
        <end position="126"/>
    </location>
</feature>
<feature type="region of interest" description="Disordered" evidence="4">
    <location>
        <begin position="175"/>
        <end position="234"/>
    </location>
</feature>